<sequence>MSSKLAEVTFSNVASAIIADIDNGLLTSRGPNSPGFAVPRLSDPIWGSVGTNAAIYTGGQCTEATAGRLAYRYWLQAPLKQVCAGWSPEQLKMATNVLASPEVIFASLRDAARADPSASEPFLDLDDMITAVDNLFATVAALSLRHPLKSRAVQGWIEGWIAPMAEALAEAMAIGARKTIPRLLTARIKSISRLPTACVEPEPEWRRNLRRLAELCTLEKAALEA</sequence>
<evidence type="ECO:0000313" key="1">
    <source>
        <dbReference type="EMBL" id="KAJ7705264.1"/>
    </source>
</evidence>
<accession>A0AAD7GTX8</accession>
<evidence type="ECO:0000313" key="2">
    <source>
        <dbReference type="Proteomes" id="UP001221757"/>
    </source>
</evidence>
<gene>
    <name evidence="1" type="ORF">B0H17DRAFT_663539</name>
</gene>
<dbReference type="EMBL" id="JARKIE010000008">
    <property type="protein sequence ID" value="KAJ7705264.1"/>
    <property type="molecule type" value="Genomic_DNA"/>
</dbReference>
<keyword evidence="2" id="KW-1185">Reference proteome</keyword>
<proteinExistence type="predicted"/>
<comment type="caution">
    <text evidence="1">The sequence shown here is derived from an EMBL/GenBank/DDBJ whole genome shotgun (WGS) entry which is preliminary data.</text>
</comment>
<dbReference type="AlphaFoldDB" id="A0AAD7GTX8"/>
<dbReference type="Proteomes" id="UP001221757">
    <property type="component" value="Unassembled WGS sequence"/>
</dbReference>
<reference evidence="1" key="1">
    <citation type="submission" date="2023-03" db="EMBL/GenBank/DDBJ databases">
        <title>Massive genome expansion in bonnet fungi (Mycena s.s.) driven by repeated elements and novel gene families across ecological guilds.</title>
        <authorList>
            <consortium name="Lawrence Berkeley National Laboratory"/>
            <person name="Harder C.B."/>
            <person name="Miyauchi S."/>
            <person name="Viragh M."/>
            <person name="Kuo A."/>
            <person name="Thoen E."/>
            <person name="Andreopoulos B."/>
            <person name="Lu D."/>
            <person name="Skrede I."/>
            <person name="Drula E."/>
            <person name="Henrissat B."/>
            <person name="Morin E."/>
            <person name="Kohler A."/>
            <person name="Barry K."/>
            <person name="LaButti K."/>
            <person name="Morin E."/>
            <person name="Salamov A."/>
            <person name="Lipzen A."/>
            <person name="Mereny Z."/>
            <person name="Hegedus B."/>
            <person name="Baldrian P."/>
            <person name="Stursova M."/>
            <person name="Weitz H."/>
            <person name="Taylor A."/>
            <person name="Grigoriev I.V."/>
            <person name="Nagy L.G."/>
            <person name="Martin F."/>
            <person name="Kauserud H."/>
        </authorList>
    </citation>
    <scope>NUCLEOTIDE SEQUENCE</scope>
    <source>
        <strain evidence="1">CBHHK067</strain>
    </source>
</reference>
<protein>
    <submittedName>
        <fullName evidence="1">Uncharacterized protein</fullName>
    </submittedName>
</protein>
<organism evidence="1 2">
    <name type="scientific">Mycena rosella</name>
    <name type="common">Pink bonnet</name>
    <name type="synonym">Agaricus rosellus</name>
    <dbReference type="NCBI Taxonomy" id="1033263"/>
    <lineage>
        <taxon>Eukaryota</taxon>
        <taxon>Fungi</taxon>
        <taxon>Dikarya</taxon>
        <taxon>Basidiomycota</taxon>
        <taxon>Agaricomycotina</taxon>
        <taxon>Agaricomycetes</taxon>
        <taxon>Agaricomycetidae</taxon>
        <taxon>Agaricales</taxon>
        <taxon>Marasmiineae</taxon>
        <taxon>Mycenaceae</taxon>
        <taxon>Mycena</taxon>
    </lineage>
</organism>
<name>A0AAD7GTX8_MYCRO</name>